<evidence type="ECO:0000313" key="2">
    <source>
        <dbReference type="Proteomes" id="UP000215914"/>
    </source>
</evidence>
<protein>
    <submittedName>
        <fullName evidence="1">Uncharacterized protein</fullName>
    </submittedName>
</protein>
<dbReference type="AlphaFoldDB" id="A0A251TF83"/>
<evidence type="ECO:0000313" key="1">
    <source>
        <dbReference type="EMBL" id="OTG08641.1"/>
    </source>
</evidence>
<reference evidence="2" key="1">
    <citation type="journal article" date="2017" name="Nature">
        <title>The sunflower genome provides insights into oil metabolism, flowering and Asterid evolution.</title>
        <authorList>
            <person name="Badouin H."/>
            <person name="Gouzy J."/>
            <person name="Grassa C.J."/>
            <person name="Murat F."/>
            <person name="Staton S.E."/>
            <person name="Cottret L."/>
            <person name="Lelandais-Briere C."/>
            <person name="Owens G.L."/>
            <person name="Carrere S."/>
            <person name="Mayjonade B."/>
            <person name="Legrand L."/>
            <person name="Gill N."/>
            <person name="Kane N.C."/>
            <person name="Bowers J.E."/>
            <person name="Hubner S."/>
            <person name="Bellec A."/>
            <person name="Berard A."/>
            <person name="Berges H."/>
            <person name="Blanchet N."/>
            <person name="Boniface M.C."/>
            <person name="Brunel D."/>
            <person name="Catrice O."/>
            <person name="Chaidir N."/>
            <person name="Claudel C."/>
            <person name="Donnadieu C."/>
            <person name="Faraut T."/>
            <person name="Fievet G."/>
            <person name="Helmstetter N."/>
            <person name="King M."/>
            <person name="Knapp S.J."/>
            <person name="Lai Z."/>
            <person name="Le Paslier M.C."/>
            <person name="Lippi Y."/>
            <person name="Lorenzon L."/>
            <person name="Mandel J.R."/>
            <person name="Marage G."/>
            <person name="Marchand G."/>
            <person name="Marquand E."/>
            <person name="Bret-Mestries E."/>
            <person name="Morien E."/>
            <person name="Nambeesan S."/>
            <person name="Nguyen T."/>
            <person name="Pegot-Espagnet P."/>
            <person name="Pouilly N."/>
            <person name="Raftis F."/>
            <person name="Sallet E."/>
            <person name="Schiex T."/>
            <person name="Thomas J."/>
            <person name="Vandecasteele C."/>
            <person name="Vares D."/>
            <person name="Vear F."/>
            <person name="Vautrin S."/>
            <person name="Crespi M."/>
            <person name="Mangin B."/>
            <person name="Burke J.M."/>
            <person name="Salse J."/>
            <person name="Munos S."/>
            <person name="Vincourt P."/>
            <person name="Rieseberg L.H."/>
            <person name="Langlade N.B."/>
        </authorList>
    </citation>
    <scope>NUCLEOTIDE SEQUENCE [LARGE SCALE GENOMIC DNA]</scope>
    <source>
        <strain evidence="2">cv. SF193</strain>
    </source>
</reference>
<organism evidence="1 2">
    <name type="scientific">Helianthus annuus</name>
    <name type="common">Common sunflower</name>
    <dbReference type="NCBI Taxonomy" id="4232"/>
    <lineage>
        <taxon>Eukaryota</taxon>
        <taxon>Viridiplantae</taxon>
        <taxon>Streptophyta</taxon>
        <taxon>Embryophyta</taxon>
        <taxon>Tracheophyta</taxon>
        <taxon>Spermatophyta</taxon>
        <taxon>Magnoliopsida</taxon>
        <taxon>eudicotyledons</taxon>
        <taxon>Gunneridae</taxon>
        <taxon>Pentapetalae</taxon>
        <taxon>asterids</taxon>
        <taxon>campanulids</taxon>
        <taxon>Asterales</taxon>
        <taxon>Asteraceae</taxon>
        <taxon>Asteroideae</taxon>
        <taxon>Heliantheae alliance</taxon>
        <taxon>Heliantheae</taxon>
        <taxon>Helianthus</taxon>
    </lineage>
</organism>
<dbReference type="InParanoid" id="A0A251TF83"/>
<gene>
    <name evidence="1" type="ORF">HannXRQ_Chr11g0343971</name>
</gene>
<dbReference type="EMBL" id="CM007900">
    <property type="protein sequence ID" value="OTG08641.1"/>
    <property type="molecule type" value="Genomic_DNA"/>
</dbReference>
<keyword evidence="2" id="KW-1185">Reference proteome</keyword>
<name>A0A251TF83_HELAN</name>
<accession>A0A251TF83</accession>
<dbReference type="Proteomes" id="UP000215914">
    <property type="component" value="Chromosome 11"/>
</dbReference>
<proteinExistence type="predicted"/>
<sequence length="125" mass="14388">MVCDWSTTVDFVIASFCYEIDVFFGVFFGCAFWRGDVASLCFQLSVMVVRLIFARQPTFPVMIIFDYNLAILEEQPSLYYVSNKICSPSSKLNLGRIRGNGDTDDPYSSILILWVHLFKVIFSFY</sequence>